<dbReference type="PROSITE" id="PS51029">
    <property type="entry name" value="MADF"/>
    <property type="match status" value="1"/>
</dbReference>
<dbReference type="InterPro" id="IPR006578">
    <property type="entry name" value="MADF-dom"/>
</dbReference>
<keyword evidence="3" id="KW-1185">Reference proteome</keyword>
<sequence length="270" mass="31319">MATAITDEWTEQKCLQLIRDYRSKPVLWDPKNPSYFNKNKKTAAWIEIGEAIGVTPERCKHKMIVLMSSFRREKAKIVNSLKEKDPTAVHKSSWFAFKDMAFLMDKETERKRQAQLEMEEEDYEDCVEKINRSLQSRDSPEPAKRRRSSTSISRAVKQEFNQMVTQSIREDIVTPLLPPPTQTPEERDEEIKSFTSFIGNKMKKYSETTKNAVQQAICDIIFKADQNNYETGSFDKFTIIDDEPDPLDKSLYNSRYSAVIKVQSDSDDSS</sequence>
<gene>
    <name evidence="4" type="primary">LOC113496593</name>
</gene>
<proteinExistence type="predicted"/>
<dbReference type="SMART" id="SM00595">
    <property type="entry name" value="MADF"/>
    <property type="match status" value="1"/>
</dbReference>
<evidence type="ECO:0000256" key="1">
    <source>
        <dbReference type="SAM" id="MobiDB-lite"/>
    </source>
</evidence>
<dbReference type="RefSeq" id="XP_026731665.1">
    <property type="nucleotide sequence ID" value="XM_026875864.1"/>
</dbReference>
<feature type="domain" description="MADF" evidence="2">
    <location>
        <begin position="16"/>
        <end position="108"/>
    </location>
</feature>
<protein>
    <submittedName>
        <fullName evidence="4">Uncharacterized protein LOC113496593</fullName>
    </submittedName>
</protein>
<organism evidence="3 4">
    <name type="scientific">Trichoplusia ni</name>
    <name type="common">Cabbage looper</name>
    <dbReference type="NCBI Taxonomy" id="7111"/>
    <lineage>
        <taxon>Eukaryota</taxon>
        <taxon>Metazoa</taxon>
        <taxon>Ecdysozoa</taxon>
        <taxon>Arthropoda</taxon>
        <taxon>Hexapoda</taxon>
        <taxon>Insecta</taxon>
        <taxon>Pterygota</taxon>
        <taxon>Neoptera</taxon>
        <taxon>Endopterygota</taxon>
        <taxon>Lepidoptera</taxon>
        <taxon>Glossata</taxon>
        <taxon>Ditrysia</taxon>
        <taxon>Noctuoidea</taxon>
        <taxon>Noctuidae</taxon>
        <taxon>Plusiinae</taxon>
        <taxon>Trichoplusia</taxon>
    </lineage>
</organism>
<dbReference type="GeneID" id="113496593"/>
<evidence type="ECO:0000313" key="3">
    <source>
        <dbReference type="Proteomes" id="UP000322000"/>
    </source>
</evidence>
<evidence type="ECO:0000259" key="2">
    <source>
        <dbReference type="PROSITE" id="PS51029"/>
    </source>
</evidence>
<dbReference type="Proteomes" id="UP000322000">
    <property type="component" value="Chromosome 8"/>
</dbReference>
<accession>A0A7E5VTJ0</accession>
<feature type="region of interest" description="Disordered" evidence="1">
    <location>
        <begin position="131"/>
        <end position="156"/>
    </location>
</feature>
<name>A0A7E5VTJ0_TRINI</name>
<dbReference type="AlphaFoldDB" id="A0A7E5VTJ0"/>
<dbReference type="InParanoid" id="A0A7E5VTJ0"/>
<dbReference type="KEGG" id="tnl:113496593"/>
<reference evidence="4" key="1">
    <citation type="submission" date="2025-08" db="UniProtKB">
        <authorList>
            <consortium name="RefSeq"/>
        </authorList>
    </citation>
    <scope>IDENTIFICATION</scope>
</reference>
<dbReference type="OrthoDB" id="7408914at2759"/>
<evidence type="ECO:0000313" key="4">
    <source>
        <dbReference type="RefSeq" id="XP_026731665.1"/>
    </source>
</evidence>
<dbReference type="PANTHER" id="PTHR21505:SF15">
    <property type="entry name" value="RE18252P"/>
    <property type="match status" value="1"/>
</dbReference>
<dbReference type="Pfam" id="PF10545">
    <property type="entry name" value="MADF_DNA_bdg"/>
    <property type="match status" value="1"/>
</dbReference>
<dbReference type="PANTHER" id="PTHR21505">
    <property type="entry name" value="MADF DOMAIN-CONTAINING PROTEIN-RELATED"/>
    <property type="match status" value="1"/>
</dbReference>